<dbReference type="OrthoDB" id="7173315at2"/>
<dbReference type="AlphaFoldDB" id="A0A5B8S6E4"/>
<organism evidence="2 3">
    <name type="scientific">Novosphingobium ginsenosidimutans</name>
    <dbReference type="NCBI Taxonomy" id="1176536"/>
    <lineage>
        <taxon>Bacteria</taxon>
        <taxon>Pseudomonadati</taxon>
        <taxon>Pseudomonadota</taxon>
        <taxon>Alphaproteobacteria</taxon>
        <taxon>Sphingomonadales</taxon>
        <taxon>Sphingomonadaceae</taxon>
        <taxon>Novosphingobium</taxon>
    </lineage>
</organism>
<evidence type="ECO:0000256" key="1">
    <source>
        <dbReference type="ARBA" id="ARBA00022649"/>
    </source>
</evidence>
<dbReference type="EMBL" id="CP042345">
    <property type="protein sequence ID" value="QEA16552.1"/>
    <property type="molecule type" value="Genomic_DNA"/>
</dbReference>
<keyword evidence="3" id="KW-1185">Reference proteome</keyword>
<accession>A0A5B8S6E4</accession>
<sequence>MVRRGIQSEVRTLEFRAAAVADLRRTARETRARWGQAQAAHYVATLRDDIKSRLEFPLRFPEYEPRPGLRRMNSGRHAVFYLVFEDRIEIVRVLHAAAGFETWLG</sequence>
<dbReference type="Gene3D" id="3.30.2310.20">
    <property type="entry name" value="RelE-like"/>
    <property type="match status" value="1"/>
</dbReference>
<dbReference type="InterPro" id="IPR007712">
    <property type="entry name" value="RelE/ParE_toxin"/>
</dbReference>
<protein>
    <submittedName>
        <fullName evidence="2">Type II toxin-antitoxin system RelE/ParE family toxin</fullName>
    </submittedName>
</protein>
<dbReference type="KEGG" id="ngf:FRF71_10645"/>
<dbReference type="InterPro" id="IPR035093">
    <property type="entry name" value="RelE/ParE_toxin_dom_sf"/>
</dbReference>
<dbReference type="Proteomes" id="UP000321172">
    <property type="component" value="Chromosome"/>
</dbReference>
<evidence type="ECO:0000313" key="3">
    <source>
        <dbReference type="Proteomes" id="UP000321172"/>
    </source>
</evidence>
<reference evidence="2 3" key="1">
    <citation type="journal article" date="2013" name="J. Microbiol. Biotechnol.">
        <title>Novosphingobium ginsenosidimutans sp. nov., with the ability to convert ginsenoside.</title>
        <authorList>
            <person name="Kim J.K."/>
            <person name="He D."/>
            <person name="Liu Q.M."/>
            <person name="Park H.Y."/>
            <person name="Jung M.S."/>
            <person name="Yoon M.H."/>
            <person name="Kim S.C."/>
            <person name="Im W.T."/>
        </authorList>
    </citation>
    <scope>NUCLEOTIDE SEQUENCE [LARGE SCALE GENOMIC DNA]</scope>
    <source>
        <strain evidence="2 3">FW-6</strain>
    </source>
</reference>
<dbReference type="Pfam" id="PF05016">
    <property type="entry name" value="ParE_toxin"/>
    <property type="match status" value="1"/>
</dbReference>
<gene>
    <name evidence="2" type="ORF">FRF71_10645</name>
</gene>
<name>A0A5B8S6E4_9SPHN</name>
<keyword evidence="1" id="KW-1277">Toxin-antitoxin system</keyword>
<evidence type="ECO:0000313" key="2">
    <source>
        <dbReference type="EMBL" id="QEA16552.1"/>
    </source>
</evidence>
<proteinExistence type="predicted"/>